<gene>
    <name evidence="7" type="ORF">ATO8_02335</name>
</gene>
<dbReference type="InterPro" id="IPR000524">
    <property type="entry name" value="Tscrpt_reg_HTH_GntR"/>
</dbReference>
<dbReference type="InterPro" id="IPR036388">
    <property type="entry name" value="WH-like_DNA-bd_sf"/>
</dbReference>
<keyword evidence="3" id="KW-0805">Transcription regulation</keyword>
<dbReference type="PROSITE" id="PS50949">
    <property type="entry name" value="HTH_GNTR"/>
    <property type="match status" value="1"/>
</dbReference>
<organism evidence="7 8">
    <name type="scientific">Roseivivax marinus</name>
    <dbReference type="NCBI Taxonomy" id="1379903"/>
    <lineage>
        <taxon>Bacteria</taxon>
        <taxon>Pseudomonadati</taxon>
        <taxon>Pseudomonadota</taxon>
        <taxon>Alphaproteobacteria</taxon>
        <taxon>Rhodobacterales</taxon>
        <taxon>Roseobacteraceae</taxon>
        <taxon>Roseivivax</taxon>
    </lineage>
</organism>
<evidence type="ECO:0000313" key="7">
    <source>
        <dbReference type="EMBL" id="ETW14708.1"/>
    </source>
</evidence>
<accession>W4HQK0</accession>
<dbReference type="Gene3D" id="1.10.10.10">
    <property type="entry name" value="Winged helix-like DNA-binding domain superfamily/Winged helix DNA-binding domain"/>
    <property type="match status" value="1"/>
</dbReference>
<dbReference type="STRING" id="1379903.ATO8_02335"/>
<dbReference type="SMART" id="SM00345">
    <property type="entry name" value="HTH_GNTR"/>
    <property type="match status" value="1"/>
</dbReference>
<dbReference type="PANTHER" id="PTHR46577">
    <property type="entry name" value="HTH-TYPE TRANSCRIPTIONAL REGULATORY PROTEIN GABR"/>
    <property type="match status" value="1"/>
</dbReference>
<evidence type="ECO:0000313" key="8">
    <source>
        <dbReference type="Proteomes" id="UP000019063"/>
    </source>
</evidence>
<protein>
    <submittedName>
        <fullName evidence="7">GntR family transcriptional regulator</fullName>
    </submittedName>
</protein>
<comment type="caution">
    <text evidence="7">The sequence shown here is derived from an EMBL/GenBank/DDBJ whole genome shotgun (WGS) entry which is preliminary data.</text>
</comment>
<evidence type="ECO:0000256" key="3">
    <source>
        <dbReference type="ARBA" id="ARBA00023015"/>
    </source>
</evidence>
<dbReference type="EMBL" id="AQQW01000001">
    <property type="protein sequence ID" value="ETW14708.1"/>
    <property type="molecule type" value="Genomic_DNA"/>
</dbReference>
<dbReference type="Proteomes" id="UP000019063">
    <property type="component" value="Unassembled WGS sequence"/>
</dbReference>
<evidence type="ECO:0000256" key="5">
    <source>
        <dbReference type="ARBA" id="ARBA00023163"/>
    </source>
</evidence>
<dbReference type="CDD" id="cd00609">
    <property type="entry name" value="AAT_like"/>
    <property type="match status" value="1"/>
</dbReference>
<dbReference type="InterPro" id="IPR004839">
    <property type="entry name" value="Aminotransferase_I/II_large"/>
</dbReference>
<dbReference type="InterPro" id="IPR015421">
    <property type="entry name" value="PyrdxlP-dep_Trfase_major"/>
</dbReference>
<reference evidence="7 8" key="1">
    <citation type="journal article" date="2014" name="Antonie Van Leeuwenhoek">
        <title>Roseivivax atlanticus sp. nov., isolated from surface seawater of the Atlantic Ocean.</title>
        <authorList>
            <person name="Li G."/>
            <person name="Lai Q."/>
            <person name="Liu X."/>
            <person name="Sun F."/>
            <person name="Shao Z."/>
        </authorList>
    </citation>
    <scope>NUCLEOTIDE SEQUENCE [LARGE SCALE GENOMIC DNA]</scope>
    <source>
        <strain evidence="7 8">22II-s10s</strain>
    </source>
</reference>
<dbReference type="InterPro" id="IPR051446">
    <property type="entry name" value="HTH_trans_reg/aminotransferase"/>
</dbReference>
<dbReference type="Gene3D" id="3.40.640.10">
    <property type="entry name" value="Type I PLP-dependent aspartate aminotransferase-like (Major domain)"/>
    <property type="match status" value="1"/>
</dbReference>
<dbReference type="CDD" id="cd07377">
    <property type="entry name" value="WHTH_GntR"/>
    <property type="match status" value="1"/>
</dbReference>
<dbReference type="InterPro" id="IPR015424">
    <property type="entry name" value="PyrdxlP-dep_Trfase"/>
</dbReference>
<dbReference type="InterPro" id="IPR036390">
    <property type="entry name" value="WH_DNA-bd_sf"/>
</dbReference>
<evidence type="ECO:0000256" key="2">
    <source>
        <dbReference type="ARBA" id="ARBA00022898"/>
    </source>
</evidence>
<dbReference type="AlphaFoldDB" id="W4HQK0"/>
<proteinExistence type="inferred from homology"/>
<dbReference type="GO" id="GO:0003677">
    <property type="term" value="F:DNA binding"/>
    <property type="evidence" value="ECO:0007669"/>
    <property type="project" value="UniProtKB-KW"/>
</dbReference>
<keyword evidence="5" id="KW-0804">Transcription</keyword>
<sequence>MISDGGLTAGDRLPPVRDLAYALGVTPGTVARAYAILTDEGWADGQVGRGTFVAAPGAAEQGAEPEYPPRNGAPDATRIALFGPSVPDMGQVGLINAAFARLADRPAANLLNYPSRAGYAAAREAAVRWLGAAELGPLHHEDLVMCHGGQSGVSLVLQTVLRGARPVVLVEELSYPGFRRAAELMRAEVVSVPMDGEGLIPEALDRIVAETGAQVLCTSPEVHNPTGICTPADRREAIARVARRRGLHVLEDDCYRLGGRRGATYRALLPDLGWYVASLSKGLTPALRIGFAVAPREEAGALRRAAEHGFFGLARPLADLVEDMLPRADTAAMLTAIREEFGRYVRAAVNALGGFDLTWHEEVPFLWLRLPEGWRAAAFVQAAEAEGLQLRTAEDFALRDGFAPHAVRIAVNAQVSLASFEAGMLRLRGLLDNPPERIAV</sequence>
<dbReference type="Pfam" id="PF00392">
    <property type="entry name" value="GntR"/>
    <property type="match status" value="1"/>
</dbReference>
<dbReference type="PANTHER" id="PTHR46577:SF1">
    <property type="entry name" value="HTH-TYPE TRANSCRIPTIONAL REGULATORY PROTEIN GABR"/>
    <property type="match status" value="1"/>
</dbReference>
<dbReference type="SUPFAM" id="SSF53383">
    <property type="entry name" value="PLP-dependent transferases"/>
    <property type="match status" value="1"/>
</dbReference>
<feature type="domain" description="HTH gntR-type" evidence="6">
    <location>
        <begin position="1"/>
        <end position="56"/>
    </location>
</feature>
<evidence type="ECO:0000256" key="4">
    <source>
        <dbReference type="ARBA" id="ARBA00023125"/>
    </source>
</evidence>
<evidence type="ECO:0000259" key="6">
    <source>
        <dbReference type="PROSITE" id="PS50949"/>
    </source>
</evidence>
<dbReference type="GO" id="GO:0030170">
    <property type="term" value="F:pyridoxal phosphate binding"/>
    <property type="evidence" value="ECO:0007669"/>
    <property type="project" value="InterPro"/>
</dbReference>
<keyword evidence="2" id="KW-0663">Pyridoxal phosphate</keyword>
<name>W4HQK0_9RHOB</name>
<keyword evidence="8" id="KW-1185">Reference proteome</keyword>
<dbReference type="SUPFAM" id="SSF46785">
    <property type="entry name" value="Winged helix' DNA-binding domain"/>
    <property type="match status" value="1"/>
</dbReference>
<dbReference type="GO" id="GO:0003700">
    <property type="term" value="F:DNA-binding transcription factor activity"/>
    <property type="evidence" value="ECO:0007669"/>
    <property type="project" value="InterPro"/>
</dbReference>
<keyword evidence="4" id="KW-0238">DNA-binding</keyword>
<dbReference type="eggNOG" id="COG1167">
    <property type="taxonomic scope" value="Bacteria"/>
</dbReference>
<dbReference type="PATRIC" id="fig|1317118.6.peg.482"/>
<evidence type="ECO:0000256" key="1">
    <source>
        <dbReference type="ARBA" id="ARBA00005384"/>
    </source>
</evidence>
<comment type="similarity">
    <text evidence="1">In the C-terminal section; belongs to the class-I pyridoxal-phosphate-dependent aminotransferase family.</text>
</comment>
<dbReference type="Pfam" id="PF00155">
    <property type="entry name" value="Aminotran_1_2"/>
    <property type="match status" value="1"/>
</dbReference>